<dbReference type="RefSeq" id="WP_141443050.1">
    <property type="nucleotide sequence ID" value="NZ_CP038231.1"/>
</dbReference>
<sequence length="245" mass="27026">MTSPLHLIHIPINAQDLIMWGLRQTARGESSDLDYGMMLHKLLSASFGKGAIQPFRLFTPKVGQWGLYGYSAENADALRASAALHMTPDMDHALPLNKMRSKTMPAIKAGTRLGYDILTRPTRRLTSDGKTKEQDAFVMACHTAAAQPEASPPERAQIYEDWLRERLSSSGKPIATLDSFRLAHFATSRANRNHKTITGPEATFQGTLTVQDADAFANLLRHGLGRHKAYGYGMVLLRPADRGTP</sequence>
<evidence type="ECO:0000313" key="1">
    <source>
        <dbReference type="EMBL" id="QDH13389.1"/>
    </source>
</evidence>
<dbReference type="KEGG" id="swf:E3E12_03300"/>
<dbReference type="EMBL" id="CP038231">
    <property type="protein sequence ID" value="QDH13389.1"/>
    <property type="molecule type" value="Genomic_DNA"/>
</dbReference>
<dbReference type="SMART" id="SM01101">
    <property type="entry name" value="CRISPR_assoc"/>
    <property type="match status" value="1"/>
</dbReference>
<proteinExistence type="predicted"/>
<organism evidence="1 2">
    <name type="scientific">Formicincola oecophyllae</name>
    <dbReference type="NCBI Taxonomy" id="2558361"/>
    <lineage>
        <taxon>Bacteria</taxon>
        <taxon>Pseudomonadati</taxon>
        <taxon>Pseudomonadota</taxon>
        <taxon>Alphaproteobacteria</taxon>
        <taxon>Acetobacterales</taxon>
        <taxon>Acetobacteraceae</taxon>
        <taxon>Formicincola</taxon>
    </lineage>
</organism>
<protein>
    <submittedName>
        <fullName evidence="1">Type I-E CRISPR-associated protein Cas6/Cse3/CasE</fullName>
    </submittedName>
</protein>
<dbReference type="Gene3D" id="3.30.70.1210">
    <property type="entry name" value="Crispr-associated protein, domain 2"/>
    <property type="match status" value="1"/>
</dbReference>
<gene>
    <name evidence="1" type="ORF">E3E12_03300</name>
</gene>
<keyword evidence="2" id="KW-1185">Reference proteome</keyword>
<evidence type="ECO:0000313" key="2">
    <source>
        <dbReference type="Proteomes" id="UP000318709"/>
    </source>
</evidence>
<dbReference type="Proteomes" id="UP000318709">
    <property type="component" value="Chromosome"/>
</dbReference>
<dbReference type="Pfam" id="PF08798">
    <property type="entry name" value="CRISPR_assoc"/>
    <property type="match status" value="1"/>
</dbReference>
<dbReference type="AlphaFoldDB" id="A0A4Y6U7K8"/>
<dbReference type="SUPFAM" id="SSF117987">
    <property type="entry name" value="CRISPR-associated protein"/>
    <property type="match status" value="1"/>
</dbReference>
<reference evidence="1 2" key="1">
    <citation type="submission" date="2019-03" db="EMBL/GenBank/DDBJ databases">
        <title>The complete genome sequence of Swingsia_sp. F3b2 LMG30590(T).</title>
        <authorList>
            <person name="Chua K.-O."/>
            <person name="Chan K.-G."/>
            <person name="See-Too W.-S."/>
        </authorList>
    </citation>
    <scope>NUCLEOTIDE SEQUENCE [LARGE SCALE GENOMIC DNA]</scope>
    <source>
        <strain evidence="1 2">F3b2</strain>
    </source>
</reference>
<name>A0A4Y6U7K8_9PROT</name>
<dbReference type="OrthoDB" id="9795689at2"/>
<accession>A0A4Y6U7K8</accession>
<dbReference type="InterPro" id="IPR010179">
    <property type="entry name" value="CRISPR-assoc_prot_Cse3"/>
</dbReference>